<feature type="active site" evidence="9">
    <location>
        <position position="120"/>
    </location>
</feature>
<gene>
    <name evidence="9 11" type="primary">lspA</name>
    <name evidence="11" type="ORF">VB738_04425</name>
</gene>
<evidence type="ECO:0000256" key="5">
    <source>
        <dbReference type="ARBA" id="ARBA00022750"/>
    </source>
</evidence>
<comment type="subcellular location">
    <subcellularLocation>
        <location evidence="9">Cell membrane</location>
        <topology evidence="9">Multi-pass membrane protein</topology>
    </subcellularLocation>
</comment>
<keyword evidence="6 9" id="KW-0378">Hydrolase</keyword>
<dbReference type="PRINTS" id="PR00781">
    <property type="entry name" value="LIPOSIGPTASE"/>
</dbReference>
<dbReference type="Proteomes" id="UP001304461">
    <property type="component" value="Unassembled WGS sequence"/>
</dbReference>
<evidence type="ECO:0000313" key="12">
    <source>
        <dbReference type="Proteomes" id="UP001304461"/>
    </source>
</evidence>
<comment type="function">
    <text evidence="9">This protein specifically catalyzes the removal of signal peptides from prolipoproteins.</text>
</comment>
<keyword evidence="8 9" id="KW-0472">Membrane</keyword>
<organism evidence="11 12">
    <name type="scientific">Cyanobium gracile UHCC 0139</name>
    <dbReference type="NCBI Taxonomy" id="3110308"/>
    <lineage>
        <taxon>Bacteria</taxon>
        <taxon>Bacillati</taxon>
        <taxon>Cyanobacteriota</taxon>
        <taxon>Cyanophyceae</taxon>
        <taxon>Synechococcales</taxon>
        <taxon>Prochlorococcaceae</taxon>
        <taxon>Cyanobium</taxon>
    </lineage>
</organism>
<accession>A0ABU5RRY9</accession>
<dbReference type="GO" id="GO:0004190">
    <property type="term" value="F:aspartic-type endopeptidase activity"/>
    <property type="evidence" value="ECO:0007669"/>
    <property type="project" value="UniProtKB-EC"/>
</dbReference>
<feature type="transmembrane region" description="Helical" evidence="9">
    <location>
        <begin position="69"/>
        <end position="86"/>
    </location>
</feature>
<keyword evidence="2 9" id="KW-1003">Cell membrane</keyword>
<keyword evidence="7 9" id="KW-1133">Transmembrane helix</keyword>
<dbReference type="Pfam" id="PF01252">
    <property type="entry name" value="Peptidase_A8"/>
    <property type="match status" value="1"/>
</dbReference>
<comment type="caution">
    <text evidence="11">The sequence shown here is derived from an EMBL/GenBank/DDBJ whole genome shotgun (WGS) entry which is preliminary data.</text>
</comment>
<evidence type="ECO:0000256" key="7">
    <source>
        <dbReference type="ARBA" id="ARBA00022989"/>
    </source>
</evidence>
<evidence type="ECO:0000256" key="4">
    <source>
        <dbReference type="ARBA" id="ARBA00022692"/>
    </source>
</evidence>
<dbReference type="HAMAP" id="MF_00161">
    <property type="entry name" value="LspA"/>
    <property type="match status" value="1"/>
</dbReference>
<feature type="active site" evidence="9">
    <location>
        <position position="136"/>
    </location>
</feature>
<comment type="caution">
    <text evidence="9">Lacks conserved residue(s) required for the propagation of feature annotation.</text>
</comment>
<evidence type="ECO:0000313" key="11">
    <source>
        <dbReference type="EMBL" id="MEA5390504.1"/>
    </source>
</evidence>
<keyword evidence="3 9" id="KW-0645">Protease</keyword>
<dbReference type="EC" id="3.4.23.36" evidence="9"/>
<reference evidence="11 12" key="1">
    <citation type="submission" date="2023-12" db="EMBL/GenBank/DDBJ databases">
        <title>Baltic Sea Cyanobacteria.</title>
        <authorList>
            <person name="Delbaje E."/>
            <person name="Fewer D.P."/>
            <person name="Shishido T.K."/>
        </authorList>
    </citation>
    <scope>NUCLEOTIDE SEQUENCE [LARGE SCALE GENOMIC DNA]</scope>
    <source>
        <strain evidence="11 12">UHCC 0139</strain>
    </source>
</reference>
<evidence type="ECO:0000256" key="10">
    <source>
        <dbReference type="RuleBase" id="RU004181"/>
    </source>
</evidence>
<dbReference type="RefSeq" id="WP_323304603.1">
    <property type="nucleotide sequence ID" value="NZ_JAYGHX010000002.1"/>
</dbReference>
<evidence type="ECO:0000256" key="6">
    <source>
        <dbReference type="ARBA" id="ARBA00022801"/>
    </source>
</evidence>
<evidence type="ECO:0000256" key="1">
    <source>
        <dbReference type="ARBA" id="ARBA00006139"/>
    </source>
</evidence>
<dbReference type="NCBIfam" id="TIGR00077">
    <property type="entry name" value="lspA"/>
    <property type="match status" value="1"/>
</dbReference>
<feature type="transmembrane region" description="Helical" evidence="9">
    <location>
        <begin position="93"/>
        <end position="110"/>
    </location>
</feature>
<protein>
    <recommendedName>
        <fullName evidence="9">Lipoprotein signal peptidase</fullName>
        <ecNumber evidence="9">3.4.23.36</ecNumber>
    </recommendedName>
    <alternativeName>
        <fullName evidence="9">Prolipoprotein signal peptidase</fullName>
    </alternativeName>
    <alternativeName>
        <fullName evidence="9">Signal peptidase II</fullName>
        <shortName evidence="9">SPase II</shortName>
    </alternativeName>
</protein>
<dbReference type="EMBL" id="JAYGHX010000002">
    <property type="protein sequence ID" value="MEA5390504.1"/>
    <property type="molecule type" value="Genomic_DNA"/>
</dbReference>
<dbReference type="PANTHER" id="PTHR33695">
    <property type="entry name" value="LIPOPROTEIN SIGNAL PEPTIDASE"/>
    <property type="match status" value="1"/>
</dbReference>
<evidence type="ECO:0000256" key="2">
    <source>
        <dbReference type="ARBA" id="ARBA00022475"/>
    </source>
</evidence>
<keyword evidence="5 9" id="KW-0064">Aspartyl protease</keyword>
<sequence length="159" mass="17149">MTTRSLRQRLVPLLLAALAVGLDQLSKRWAVEHLASGSVQPLLSGLLQLQRVSNTGAAFSLFAGAPNQLGLVSALVSLGLVFWILWRPPAGLWNVLALGLLLGGAVGNGIDRWRHGAVVDFLEFVPIHFPIFNLADVAINLAVACFLIDLLRPHADRHP</sequence>
<dbReference type="PANTHER" id="PTHR33695:SF1">
    <property type="entry name" value="LIPOPROTEIN SIGNAL PEPTIDASE"/>
    <property type="match status" value="1"/>
</dbReference>
<evidence type="ECO:0000256" key="8">
    <source>
        <dbReference type="ARBA" id="ARBA00023136"/>
    </source>
</evidence>
<comment type="catalytic activity">
    <reaction evidence="9">
        <text>Release of signal peptides from bacterial membrane prolipoproteins. Hydrolyzes -Xaa-Yaa-Zaa-|-(S,diacylglyceryl)Cys-, in which Xaa is hydrophobic (preferably Leu), and Yaa (Ala or Ser) and Zaa (Gly or Ala) have small, neutral side chains.</text>
        <dbReference type="EC" id="3.4.23.36"/>
    </reaction>
</comment>
<comment type="pathway">
    <text evidence="9">Protein modification; lipoprotein biosynthesis (signal peptide cleavage).</text>
</comment>
<evidence type="ECO:0000256" key="3">
    <source>
        <dbReference type="ARBA" id="ARBA00022670"/>
    </source>
</evidence>
<name>A0ABU5RRY9_9CYAN</name>
<keyword evidence="12" id="KW-1185">Reference proteome</keyword>
<dbReference type="InterPro" id="IPR001872">
    <property type="entry name" value="Peptidase_A8"/>
</dbReference>
<keyword evidence="4 9" id="KW-0812">Transmembrane</keyword>
<feature type="transmembrane region" description="Helical" evidence="9">
    <location>
        <begin position="130"/>
        <end position="151"/>
    </location>
</feature>
<comment type="similarity">
    <text evidence="1 9 10">Belongs to the peptidase A8 family.</text>
</comment>
<evidence type="ECO:0000256" key="9">
    <source>
        <dbReference type="HAMAP-Rule" id="MF_00161"/>
    </source>
</evidence>
<proteinExistence type="inferred from homology"/>